<dbReference type="InterPro" id="IPR007737">
    <property type="entry name" value="Mga_HTH"/>
</dbReference>
<dbReference type="Pfam" id="PF05043">
    <property type="entry name" value="Mga"/>
    <property type="match status" value="1"/>
</dbReference>
<evidence type="ECO:0000313" key="2">
    <source>
        <dbReference type="EMBL" id="MFD1671813.1"/>
    </source>
</evidence>
<dbReference type="RefSeq" id="WP_164507030.1">
    <property type="nucleotide sequence ID" value="NZ_JBHTOP010000022.1"/>
</dbReference>
<accession>A0ABW4J8B0</accession>
<gene>
    <name evidence="2" type="ORF">ACFQ5M_06895</name>
</gene>
<dbReference type="EMBL" id="JBHTOP010000022">
    <property type="protein sequence ID" value="MFD1671813.1"/>
    <property type="molecule type" value="Genomic_DNA"/>
</dbReference>
<comment type="caution">
    <text evidence="2">The sequence shown here is derived from an EMBL/GenBank/DDBJ whole genome shotgun (WGS) entry which is preliminary data.</text>
</comment>
<sequence>MQKVSDLFLSFSNMEKYNLFISILEIKQKEATTDQLLNCFKGNAQLITDINIKQVAELLGRSYGSVYNTYMGLVSDLNDLLGKEDADLAELFSVEADQYYAYLTKRSYPYQFINAIVQGEITSFEAFYTQLGSSKATVLRHLKCLRNFLRARDIRVTYEPMGFVGKNELSIRIAITGLYWRAQGNYGWPFEKADHEIALRIIKGADHQFDINNAYDTTNELMALFVWVSRARVLAGHMINSDRAQHILRYAYPNLLKDYLDRHPERVLSQPLTDAQMMQETSALFLVFNLIPFYSETNKLTVNKFLQKIDYYNADIAGFVSAFLSNLPLEEHDALAKTSVDPLVVKANLTALLIGTLAFDSIDPFLFNTDDQASLDENEIEQTSLYKSLDSTLQHLVMDPRYKDFRRIVDKVLPAFYALLRPLLVLYRPESKVNVFIQVTPSFFDNARLEQMLKTLAFVNILDNSDSLQDVDLVICTNVSSLPASLPDDVTVMTWRRNPSSDLFGHLYSLIRQVQLNKETKIAIEEY</sequence>
<feature type="domain" description="Mga helix-turn-helix" evidence="1">
    <location>
        <begin position="98"/>
        <end position="179"/>
    </location>
</feature>
<evidence type="ECO:0000259" key="1">
    <source>
        <dbReference type="Pfam" id="PF05043"/>
    </source>
</evidence>
<protein>
    <submittedName>
        <fullName evidence="2">Helix-turn-helix domain-containing protein</fullName>
    </submittedName>
</protein>
<keyword evidence="3" id="KW-1185">Reference proteome</keyword>
<evidence type="ECO:0000313" key="3">
    <source>
        <dbReference type="Proteomes" id="UP001597267"/>
    </source>
</evidence>
<organism evidence="2 3">
    <name type="scientific">Agrilactobacillus yilanensis</name>
    <dbReference type="NCBI Taxonomy" id="2485997"/>
    <lineage>
        <taxon>Bacteria</taxon>
        <taxon>Bacillati</taxon>
        <taxon>Bacillota</taxon>
        <taxon>Bacilli</taxon>
        <taxon>Lactobacillales</taxon>
        <taxon>Lactobacillaceae</taxon>
        <taxon>Agrilactobacillus</taxon>
    </lineage>
</organism>
<reference evidence="3" key="1">
    <citation type="journal article" date="2019" name="Int. J. Syst. Evol. Microbiol.">
        <title>The Global Catalogue of Microorganisms (GCM) 10K type strain sequencing project: providing services to taxonomists for standard genome sequencing and annotation.</title>
        <authorList>
            <consortium name="The Broad Institute Genomics Platform"/>
            <consortium name="The Broad Institute Genome Sequencing Center for Infectious Disease"/>
            <person name="Wu L."/>
            <person name="Ma J."/>
        </authorList>
    </citation>
    <scope>NUCLEOTIDE SEQUENCE [LARGE SCALE GENOMIC DNA]</scope>
    <source>
        <strain evidence="3">CCM 8896</strain>
    </source>
</reference>
<name>A0ABW4J8B0_9LACO</name>
<proteinExistence type="predicted"/>
<dbReference type="Proteomes" id="UP001597267">
    <property type="component" value="Unassembled WGS sequence"/>
</dbReference>